<keyword evidence="2" id="KW-1185">Reference proteome</keyword>
<dbReference type="RefSeq" id="WP_188474575.1">
    <property type="nucleotide sequence ID" value="NZ_BMFZ01000009.1"/>
</dbReference>
<reference evidence="2" key="1">
    <citation type="journal article" date="2019" name="Int. J. Syst. Evol. Microbiol.">
        <title>The Global Catalogue of Microorganisms (GCM) 10K type strain sequencing project: providing services to taxonomists for standard genome sequencing and annotation.</title>
        <authorList>
            <consortium name="The Broad Institute Genomics Platform"/>
            <consortium name="The Broad Institute Genome Sequencing Center for Infectious Disease"/>
            <person name="Wu L."/>
            <person name="Ma J."/>
        </authorList>
    </citation>
    <scope>NUCLEOTIDE SEQUENCE [LARGE SCALE GENOMIC DNA]</scope>
    <source>
        <strain evidence="2">CGMCC 1.12806</strain>
    </source>
</reference>
<name>A0ABQ1H0R0_9GAMM</name>
<evidence type="ECO:0000313" key="1">
    <source>
        <dbReference type="EMBL" id="GGA54304.1"/>
    </source>
</evidence>
<evidence type="ECO:0008006" key="3">
    <source>
        <dbReference type="Google" id="ProtNLM"/>
    </source>
</evidence>
<evidence type="ECO:0000313" key="2">
    <source>
        <dbReference type="Proteomes" id="UP000627464"/>
    </source>
</evidence>
<comment type="caution">
    <text evidence="1">The sequence shown here is derived from an EMBL/GenBank/DDBJ whole genome shotgun (WGS) entry which is preliminary data.</text>
</comment>
<gene>
    <name evidence="1" type="ORF">GCM10011328_32350</name>
</gene>
<accession>A0ABQ1H0R0</accession>
<sequence length="134" mass="16011">MENVIVGYYIGHHVQFDFIHRRLVNIDKRKRGFIKEHMLRDTMNRLLLFLLQNANNQTVLTSDVLYHVWDVHGLSSSNQRLWQVIQSLQFRLLSLNVPHDFVSFQQTIKGKGIYLNGDMIKPYYFHFDENLIYS</sequence>
<organism evidence="1 2">
    <name type="scientific">Hafnia psychrotolerans</name>
    <dbReference type="NCBI Taxonomy" id="1477018"/>
    <lineage>
        <taxon>Bacteria</taxon>
        <taxon>Pseudomonadati</taxon>
        <taxon>Pseudomonadota</taxon>
        <taxon>Gammaproteobacteria</taxon>
        <taxon>Enterobacterales</taxon>
        <taxon>Hafniaceae</taxon>
        <taxon>Hafnia</taxon>
    </lineage>
</organism>
<proteinExistence type="predicted"/>
<protein>
    <recommendedName>
        <fullName evidence="3">OmpR/PhoB-type domain-containing protein</fullName>
    </recommendedName>
</protein>
<dbReference type="Proteomes" id="UP000627464">
    <property type="component" value="Unassembled WGS sequence"/>
</dbReference>
<dbReference type="EMBL" id="BMFZ01000009">
    <property type="protein sequence ID" value="GGA54304.1"/>
    <property type="molecule type" value="Genomic_DNA"/>
</dbReference>